<evidence type="ECO:0000313" key="3">
    <source>
        <dbReference type="Proteomes" id="UP000838412"/>
    </source>
</evidence>
<accession>A0A8J9VXS6</accession>
<dbReference type="EMBL" id="OV696686">
    <property type="protein sequence ID" value="CAH1227087.1"/>
    <property type="molecule type" value="Genomic_DNA"/>
</dbReference>
<evidence type="ECO:0000313" key="2">
    <source>
        <dbReference type="EMBL" id="CAH1227087.1"/>
    </source>
</evidence>
<protein>
    <submittedName>
        <fullName evidence="2">Hypp148 protein</fullName>
    </submittedName>
</protein>
<keyword evidence="3" id="KW-1185">Reference proteome</keyword>
<dbReference type="AlphaFoldDB" id="A0A8J9VXS6"/>
<feature type="compositionally biased region" description="Basic and acidic residues" evidence="1">
    <location>
        <begin position="57"/>
        <end position="66"/>
    </location>
</feature>
<organism evidence="2 3">
    <name type="scientific">Branchiostoma lanceolatum</name>
    <name type="common">Common lancelet</name>
    <name type="synonym">Amphioxus lanceolatum</name>
    <dbReference type="NCBI Taxonomy" id="7740"/>
    <lineage>
        <taxon>Eukaryota</taxon>
        <taxon>Metazoa</taxon>
        <taxon>Chordata</taxon>
        <taxon>Cephalochordata</taxon>
        <taxon>Leptocardii</taxon>
        <taxon>Amphioxiformes</taxon>
        <taxon>Branchiostomatidae</taxon>
        <taxon>Branchiostoma</taxon>
    </lineage>
</organism>
<gene>
    <name evidence="2" type="primary">Hypp148</name>
    <name evidence="2" type="ORF">BLAG_LOCUS403</name>
</gene>
<sequence>MQIRKNGADASVNNGQHDMDGREPAAIRRYQNRQPVQQDPTSKDANTPVQIRNGNSGKEEPKEDHGAWGPIFKNRDHFVEMHIC</sequence>
<reference evidence="2" key="1">
    <citation type="submission" date="2022-01" db="EMBL/GenBank/DDBJ databases">
        <authorList>
            <person name="Braso-Vives M."/>
        </authorList>
    </citation>
    <scope>NUCLEOTIDE SEQUENCE</scope>
</reference>
<dbReference type="Proteomes" id="UP000838412">
    <property type="component" value="Chromosome 1"/>
</dbReference>
<feature type="compositionally biased region" description="Basic and acidic residues" evidence="1">
    <location>
        <begin position="17"/>
        <end position="26"/>
    </location>
</feature>
<feature type="region of interest" description="Disordered" evidence="1">
    <location>
        <begin position="1"/>
        <end position="70"/>
    </location>
</feature>
<name>A0A8J9VXS6_BRALA</name>
<evidence type="ECO:0000256" key="1">
    <source>
        <dbReference type="SAM" id="MobiDB-lite"/>
    </source>
</evidence>
<dbReference type="OrthoDB" id="6860066at2759"/>
<proteinExistence type="predicted"/>
<feature type="compositionally biased region" description="Polar residues" evidence="1">
    <location>
        <begin position="32"/>
        <end position="56"/>
    </location>
</feature>